<organism evidence="2 3">
    <name type="scientific">Colletotrichum zoysiae</name>
    <dbReference type="NCBI Taxonomy" id="1216348"/>
    <lineage>
        <taxon>Eukaryota</taxon>
        <taxon>Fungi</taxon>
        <taxon>Dikarya</taxon>
        <taxon>Ascomycota</taxon>
        <taxon>Pezizomycotina</taxon>
        <taxon>Sordariomycetes</taxon>
        <taxon>Hypocreomycetidae</taxon>
        <taxon>Glomerellales</taxon>
        <taxon>Glomerellaceae</taxon>
        <taxon>Colletotrichum</taxon>
        <taxon>Colletotrichum graminicola species complex</taxon>
    </lineage>
</organism>
<proteinExistence type="predicted"/>
<dbReference type="AlphaFoldDB" id="A0AAD9HAG2"/>
<accession>A0AAD9HAG2</accession>
<name>A0AAD9HAG2_9PEZI</name>
<dbReference type="Proteomes" id="UP001232148">
    <property type="component" value="Unassembled WGS sequence"/>
</dbReference>
<evidence type="ECO:0000313" key="3">
    <source>
        <dbReference type="Proteomes" id="UP001232148"/>
    </source>
</evidence>
<reference evidence="2" key="1">
    <citation type="submission" date="2021-06" db="EMBL/GenBank/DDBJ databases">
        <title>Comparative genomics, transcriptomics and evolutionary studies reveal genomic signatures of adaptation to plant cell wall in hemibiotrophic fungi.</title>
        <authorList>
            <consortium name="DOE Joint Genome Institute"/>
            <person name="Baroncelli R."/>
            <person name="Diaz J.F."/>
            <person name="Benocci T."/>
            <person name="Peng M."/>
            <person name="Battaglia E."/>
            <person name="Haridas S."/>
            <person name="Andreopoulos W."/>
            <person name="Labutti K."/>
            <person name="Pangilinan J."/>
            <person name="Floch G.L."/>
            <person name="Makela M.R."/>
            <person name="Henrissat B."/>
            <person name="Grigoriev I.V."/>
            <person name="Crouch J.A."/>
            <person name="De Vries R.P."/>
            <person name="Sukno S.A."/>
            <person name="Thon M.R."/>
        </authorList>
    </citation>
    <scope>NUCLEOTIDE SEQUENCE</scope>
    <source>
        <strain evidence="2">MAFF235873</strain>
    </source>
</reference>
<dbReference type="EMBL" id="MU842937">
    <property type="protein sequence ID" value="KAK2025441.1"/>
    <property type="molecule type" value="Genomic_DNA"/>
</dbReference>
<sequence>MKRGRLRVEADPIRSRPTPAQNSRAVVQSRARERERDSINMSSSAPIELSTSFLYSCSGLFVHGTRVSCQGREEQQPSNLPDLLRASTQPRRLSDLSGILLPRPFSSSL</sequence>
<evidence type="ECO:0000313" key="2">
    <source>
        <dbReference type="EMBL" id="KAK2025441.1"/>
    </source>
</evidence>
<protein>
    <submittedName>
        <fullName evidence="2">Uncharacterized protein</fullName>
    </submittedName>
</protein>
<gene>
    <name evidence="2" type="ORF">LX32DRAFT_642705</name>
</gene>
<keyword evidence="3" id="KW-1185">Reference proteome</keyword>
<comment type="caution">
    <text evidence="2">The sequence shown here is derived from an EMBL/GenBank/DDBJ whole genome shotgun (WGS) entry which is preliminary data.</text>
</comment>
<feature type="compositionally biased region" description="Basic and acidic residues" evidence="1">
    <location>
        <begin position="1"/>
        <end position="14"/>
    </location>
</feature>
<feature type="region of interest" description="Disordered" evidence="1">
    <location>
        <begin position="1"/>
        <end position="43"/>
    </location>
</feature>
<evidence type="ECO:0000256" key="1">
    <source>
        <dbReference type="SAM" id="MobiDB-lite"/>
    </source>
</evidence>